<dbReference type="InterPro" id="IPR023091">
    <property type="entry name" value="MetalPrtase_cat_dom_sf_prd"/>
</dbReference>
<keyword evidence="4" id="KW-0479">Metal-binding</keyword>
<dbReference type="Pfam" id="PF02130">
    <property type="entry name" value="YbeY"/>
    <property type="match status" value="1"/>
</dbReference>
<dbReference type="GO" id="GO:0004519">
    <property type="term" value="F:endonuclease activity"/>
    <property type="evidence" value="ECO:0007669"/>
    <property type="project" value="UniProtKB-KW"/>
</dbReference>
<dbReference type="AlphaFoldDB" id="A0A1F7X4H3"/>
<evidence type="ECO:0000256" key="5">
    <source>
        <dbReference type="ARBA" id="ARBA00022759"/>
    </source>
</evidence>
<keyword evidence="3" id="KW-0540">Nuclease</keyword>
<dbReference type="STRING" id="1802479.A2Y68_00920"/>
<evidence type="ECO:0000256" key="6">
    <source>
        <dbReference type="ARBA" id="ARBA00022801"/>
    </source>
</evidence>
<protein>
    <submittedName>
        <fullName evidence="8">rRNA maturation RNase YbeY</fullName>
    </submittedName>
</protein>
<comment type="caution">
    <text evidence="8">The sequence shown here is derived from an EMBL/GenBank/DDBJ whole genome shotgun (WGS) entry which is preliminary data.</text>
</comment>
<evidence type="ECO:0000256" key="2">
    <source>
        <dbReference type="ARBA" id="ARBA00010875"/>
    </source>
</evidence>
<dbReference type="GO" id="GO:0004222">
    <property type="term" value="F:metalloendopeptidase activity"/>
    <property type="evidence" value="ECO:0007669"/>
    <property type="project" value="InterPro"/>
</dbReference>
<reference evidence="8 9" key="1">
    <citation type="journal article" date="2016" name="Nat. Commun.">
        <title>Thousands of microbial genomes shed light on interconnected biogeochemical processes in an aquifer system.</title>
        <authorList>
            <person name="Anantharaman K."/>
            <person name="Brown C.T."/>
            <person name="Hug L.A."/>
            <person name="Sharon I."/>
            <person name="Castelle C.J."/>
            <person name="Probst A.J."/>
            <person name="Thomas B.C."/>
            <person name="Singh A."/>
            <person name="Wilkins M.J."/>
            <person name="Karaoz U."/>
            <person name="Brodie E.L."/>
            <person name="Williams K.H."/>
            <person name="Hubbard S.S."/>
            <person name="Banfield J.F."/>
        </authorList>
    </citation>
    <scope>NUCLEOTIDE SEQUENCE [LARGE SCALE GENOMIC DNA]</scope>
</reference>
<dbReference type="GO" id="GO:0046872">
    <property type="term" value="F:metal ion binding"/>
    <property type="evidence" value="ECO:0007669"/>
    <property type="project" value="UniProtKB-KW"/>
</dbReference>
<evidence type="ECO:0000256" key="3">
    <source>
        <dbReference type="ARBA" id="ARBA00022722"/>
    </source>
</evidence>
<dbReference type="EMBL" id="MGFR01000002">
    <property type="protein sequence ID" value="OGM09972.1"/>
    <property type="molecule type" value="Genomic_DNA"/>
</dbReference>
<keyword evidence="5" id="KW-0255">Endonuclease</keyword>
<accession>A0A1F7X4H3</accession>
<evidence type="ECO:0000256" key="1">
    <source>
        <dbReference type="ARBA" id="ARBA00001947"/>
    </source>
</evidence>
<organism evidence="8 9">
    <name type="scientific">Candidatus Woesebacteria bacterium RBG_13_46_13</name>
    <dbReference type="NCBI Taxonomy" id="1802479"/>
    <lineage>
        <taxon>Bacteria</taxon>
        <taxon>Candidatus Woeseibacteriota</taxon>
    </lineage>
</organism>
<dbReference type="InterPro" id="IPR002036">
    <property type="entry name" value="YbeY"/>
</dbReference>
<proteinExistence type="inferred from homology"/>
<evidence type="ECO:0000256" key="7">
    <source>
        <dbReference type="ARBA" id="ARBA00022833"/>
    </source>
</evidence>
<evidence type="ECO:0000313" key="8">
    <source>
        <dbReference type="EMBL" id="OGM09972.1"/>
    </source>
</evidence>
<sequence length="130" mass="14341">MIKINVKKQSSYPVSTSKLRAALKDFFKGQGIVSDAEVSVAIVGEARMLSLGKKYLKESSRVAHDVLSFTQEEVRGKFIYPPDGLIHLGEIVICYPRVVATAKKEGKLIDEVVIELAVHSALHLMGVHHE</sequence>
<dbReference type="Gene3D" id="3.40.390.30">
    <property type="entry name" value="Metalloproteases ('zincins'), catalytic domain"/>
    <property type="match status" value="1"/>
</dbReference>
<evidence type="ECO:0000313" key="9">
    <source>
        <dbReference type="Proteomes" id="UP000176778"/>
    </source>
</evidence>
<name>A0A1F7X4H3_9BACT</name>
<keyword evidence="7" id="KW-0862">Zinc</keyword>
<dbReference type="SUPFAM" id="SSF55486">
    <property type="entry name" value="Metalloproteases ('zincins'), catalytic domain"/>
    <property type="match status" value="1"/>
</dbReference>
<comment type="cofactor">
    <cofactor evidence="1">
        <name>Zn(2+)</name>
        <dbReference type="ChEBI" id="CHEBI:29105"/>
    </cofactor>
</comment>
<comment type="similarity">
    <text evidence="2">Belongs to the endoribonuclease YbeY family.</text>
</comment>
<dbReference type="Proteomes" id="UP000176778">
    <property type="component" value="Unassembled WGS sequence"/>
</dbReference>
<dbReference type="NCBIfam" id="TIGR00043">
    <property type="entry name" value="rRNA maturation RNase YbeY"/>
    <property type="match status" value="1"/>
</dbReference>
<keyword evidence="6" id="KW-0378">Hydrolase</keyword>
<evidence type="ECO:0000256" key="4">
    <source>
        <dbReference type="ARBA" id="ARBA00022723"/>
    </source>
</evidence>
<dbReference type="GO" id="GO:0006364">
    <property type="term" value="P:rRNA processing"/>
    <property type="evidence" value="ECO:0007669"/>
    <property type="project" value="InterPro"/>
</dbReference>
<gene>
    <name evidence="8" type="ORF">A2Y68_00920</name>
</gene>